<dbReference type="RefSeq" id="WP_305007192.1">
    <property type="nucleotide sequence ID" value="NZ_JAUQSY010000008.1"/>
</dbReference>
<evidence type="ECO:0000313" key="3">
    <source>
        <dbReference type="Proteomes" id="UP001176429"/>
    </source>
</evidence>
<reference evidence="2" key="1">
    <citation type="submission" date="2023-07" db="EMBL/GenBank/DDBJ databases">
        <authorList>
            <person name="Kim M.K."/>
        </authorList>
    </citation>
    <scope>NUCLEOTIDE SEQUENCE</scope>
    <source>
        <strain evidence="2">ASUV-10-1</strain>
    </source>
</reference>
<dbReference type="EMBL" id="JAUQSY010000008">
    <property type="protein sequence ID" value="MDO7875867.1"/>
    <property type="molecule type" value="Genomic_DNA"/>
</dbReference>
<accession>A0ABT9BCE1</accession>
<name>A0ABT9BCE1_9BACT</name>
<sequence>MNTEHCAITMDLGGTTIKLGLVQDGRLLAATQLEAQSAQGLAGRLPAVQQAIGRLLKEQHLTTGQLVGVGVSIPGIVDSVKKKVLSIDKKYADAPDLDFPAWARETWGLPIILENDARAALVGEWQYGAAQGLADVALMTLGTGVGTSAVIEGKLLRGKHFQAGCLGGHFTINVHGAACNCGNVGCVEVESSTWSIGEKVKANPLYASSQLRDEPKIDFAALFRCAEQGDDLARQLRDECLDVWAACAVNLIHAYDPEVLLLSGGIMGSGAYIVPYLQAKIDALAWTPWGRVEVRPAASLDHAALLGAGYLVTHPN</sequence>
<dbReference type="PANTHER" id="PTHR18964">
    <property type="entry name" value="ROK (REPRESSOR, ORF, KINASE) FAMILY"/>
    <property type="match status" value="1"/>
</dbReference>
<evidence type="ECO:0000313" key="2">
    <source>
        <dbReference type="EMBL" id="MDO7875867.1"/>
    </source>
</evidence>
<dbReference type="Gene3D" id="3.30.420.40">
    <property type="match status" value="2"/>
</dbReference>
<gene>
    <name evidence="2" type="ORF">Q5H93_14080</name>
</gene>
<dbReference type="PANTHER" id="PTHR18964:SF149">
    <property type="entry name" value="BIFUNCTIONAL UDP-N-ACETYLGLUCOSAMINE 2-EPIMERASE_N-ACETYLMANNOSAMINE KINASE"/>
    <property type="match status" value="1"/>
</dbReference>
<comment type="caution">
    <text evidence="2">The sequence shown here is derived from an EMBL/GenBank/DDBJ whole genome shotgun (WGS) entry which is preliminary data.</text>
</comment>
<dbReference type="SUPFAM" id="SSF53067">
    <property type="entry name" value="Actin-like ATPase domain"/>
    <property type="match status" value="1"/>
</dbReference>
<evidence type="ECO:0000256" key="1">
    <source>
        <dbReference type="ARBA" id="ARBA00006479"/>
    </source>
</evidence>
<organism evidence="2 3">
    <name type="scientific">Hymenobacter aranciens</name>
    <dbReference type="NCBI Taxonomy" id="3063996"/>
    <lineage>
        <taxon>Bacteria</taxon>
        <taxon>Pseudomonadati</taxon>
        <taxon>Bacteroidota</taxon>
        <taxon>Cytophagia</taxon>
        <taxon>Cytophagales</taxon>
        <taxon>Hymenobacteraceae</taxon>
        <taxon>Hymenobacter</taxon>
    </lineage>
</organism>
<dbReference type="Pfam" id="PF00480">
    <property type="entry name" value="ROK"/>
    <property type="match status" value="1"/>
</dbReference>
<keyword evidence="3" id="KW-1185">Reference proteome</keyword>
<dbReference type="InterPro" id="IPR043129">
    <property type="entry name" value="ATPase_NBD"/>
</dbReference>
<comment type="similarity">
    <text evidence="1">Belongs to the ROK (NagC/XylR) family.</text>
</comment>
<protein>
    <submittedName>
        <fullName evidence="2">ROK family protein</fullName>
    </submittedName>
</protein>
<dbReference type="InterPro" id="IPR000600">
    <property type="entry name" value="ROK"/>
</dbReference>
<dbReference type="Proteomes" id="UP001176429">
    <property type="component" value="Unassembled WGS sequence"/>
</dbReference>
<proteinExistence type="inferred from homology"/>